<organism evidence="2 3">
    <name type="scientific">Scleroderma citrinum Foug A</name>
    <dbReference type="NCBI Taxonomy" id="1036808"/>
    <lineage>
        <taxon>Eukaryota</taxon>
        <taxon>Fungi</taxon>
        <taxon>Dikarya</taxon>
        <taxon>Basidiomycota</taxon>
        <taxon>Agaricomycotina</taxon>
        <taxon>Agaricomycetes</taxon>
        <taxon>Agaricomycetidae</taxon>
        <taxon>Boletales</taxon>
        <taxon>Sclerodermatineae</taxon>
        <taxon>Sclerodermataceae</taxon>
        <taxon>Scleroderma</taxon>
    </lineage>
</organism>
<evidence type="ECO:0000313" key="3">
    <source>
        <dbReference type="Proteomes" id="UP000053989"/>
    </source>
</evidence>
<protein>
    <submittedName>
        <fullName evidence="2">Uncharacterized protein</fullName>
    </submittedName>
</protein>
<feature type="compositionally biased region" description="Basic and acidic residues" evidence="1">
    <location>
        <begin position="24"/>
        <end position="43"/>
    </location>
</feature>
<dbReference type="AlphaFoldDB" id="A0A0C3D518"/>
<proteinExistence type="predicted"/>
<evidence type="ECO:0000256" key="1">
    <source>
        <dbReference type="SAM" id="MobiDB-lite"/>
    </source>
</evidence>
<gene>
    <name evidence="2" type="ORF">SCLCIDRAFT_29961</name>
</gene>
<feature type="region of interest" description="Disordered" evidence="1">
    <location>
        <begin position="18"/>
        <end position="46"/>
    </location>
</feature>
<dbReference type="OrthoDB" id="2685240at2759"/>
<reference evidence="3" key="2">
    <citation type="submission" date="2015-01" db="EMBL/GenBank/DDBJ databases">
        <title>Evolutionary Origins and Diversification of the Mycorrhizal Mutualists.</title>
        <authorList>
            <consortium name="DOE Joint Genome Institute"/>
            <consortium name="Mycorrhizal Genomics Consortium"/>
            <person name="Kohler A."/>
            <person name="Kuo A."/>
            <person name="Nagy L.G."/>
            <person name="Floudas D."/>
            <person name="Copeland A."/>
            <person name="Barry K.W."/>
            <person name="Cichocki N."/>
            <person name="Veneault-Fourrey C."/>
            <person name="LaButti K."/>
            <person name="Lindquist E.A."/>
            <person name="Lipzen A."/>
            <person name="Lundell T."/>
            <person name="Morin E."/>
            <person name="Murat C."/>
            <person name="Riley R."/>
            <person name="Ohm R."/>
            <person name="Sun H."/>
            <person name="Tunlid A."/>
            <person name="Henrissat B."/>
            <person name="Grigoriev I.V."/>
            <person name="Hibbett D.S."/>
            <person name="Martin F."/>
        </authorList>
    </citation>
    <scope>NUCLEOTIDE SEQUENCE [LARGE SCALE GENOMIC DNA]</scope>
    <source>
        <strain evidence="3">Foug A</strain>
    </source>
</reference>
<dbReference type="EMBL" id="KN822125">
    <property type="protein sequence ID" value="KIM55895.1"/>
    <property type="molecule type" value="Genomic_DNA"/>
</dbReference>
<keyword evidence="3" id="KW-1185">Reference proteome</keyword>
<dbReference type="HOGENOM" id="CLU_672948_0_0_1"/>
<reference evidence="2 3" key="1">
    <citation type="submission" date="2014-04" db="EMBL/GenBank/DDBJ databases">
        <authorList>
            <consortium name="DOE Joint Genome Institute"/>
            <person name="Kuo A."/>
            <person name="Kohler A."/>
            <person name="Nagy L.G."/>
            <person name="Floudas D."/>
            <person name="Copeland A."/>
            <person name="Barry K.W."/>
            <person name="Cichocki N."/>
            <person name="Veneault-Fourrey C."/>
            <person name="LaButti K."/>
            <person name="Lindquist E.A."/>
            <person name="Lipzen A."/>
            <person name="Lundell T."/>
            <person name="Morin E."/>
            <person name="Murat C."/>
            <person name="Sun H."/>
            <person name="Tunlid A."/>
            <person name="Henrissat B."/>
            <person name="Grigoriev I.V."/>
            <person name="Hibbett D.S."/>
            <person name="Martin F."/>
            <person name="Nordberg H.P."/>
            <person name="Cantor M.N."/>
            <person name="Hua S.X."/>
        </authorList>
    </citation>
    <scope>NUCLEOTIDE SEQUENCE [LARGE SCALE GENOMIC DNA]</scope>
    <source>
        <strain evidence="2 3">Foug A</strain>
    </source>
</reference>
<sequence>MHTAAQVVADAAEALTTAAQASLDEDHTQSRQTRPDSHAEAAKRSPHAKAVVCCTSQARTIYLTPPSDDSGLPFHEMAPHRRFAAKSPLHPASCTEWCDRHTFDAADTADTLRQASCSGATEMSSMQETPYYNGPATSPSSLANALGKFPNADFTRPISICCQWQGADDALRCCMLITEKNVPDHFNKVHKIKGGQKVKIQCCWGDCENTVVRHNFVRHIREAHLGTQLRSEDEESPVRTSSKAAFKLLLYTPAYKGSVTSRTHLSSPHVQPLRYPDKDQVRYLNSAQSLPTDLYSSLSLAIALGSETTSPDNTLGKVSDEAVSGYNNCPSRLCLWVDANELSPCFKLITCGDAPRHFKEHGIKAIPREADIACLWNDRGRIVKRHYFTRHIREVHLDHRRGVGHTVQN</sequence>
<dbReference type="Proteomes" id="UP000053989">
    <property type="component" value="Unassembled WGS sequence"/>
</dbReference>
<evidence type="ECO:0000313" key="2">
    <source>
        <dbReference type="EMBL" id="KIM55895.1"/>
    </source>
</evidence>
<dbReference type="InParanoid" id="A0A0C3D518"/>
<name>A0A0C3D518_9AGAM</name>
<accession>A0A0C3D518</accession>